<keyword evidence="3" id="KW-1185">Reference proteome</keyword>
<name>A0A4R8Q5H7_9PEZI</name>
<feature type="signal peptide" evidence="1">
    <location>
        <begin position="1"/>
        <end position="18"/>
    </location>
</feature>
<accession>A0A4R8Q5H7</accession>
<organism evidence="2 3">
    <name type="scientific">Colletotrichum spinosum</name>
    <dbReference type="NCBI Taxonomy" id="1347390"/>
    <lineage>
        <taxon>Eukaryota</taxon>
        <taxon>Fungi</taxon>
        <taxon>Dikarya</taxon>
        <taxon>Ascomycota</taxon>
        <taxon>Pezizomycotina</taxon>
        <taxon>Sordariomycetes</taxon>
        <taxon>Hypocreomycetidae</taxon>
        <taxon>Glomerellales</taxon>
        <taxon>Glomerellaceae</taxon>
        <taxon>Colletotrichum</taxon>
        <taxon>Colletotrichum orbiculare species complex</taxon>
    </lineage>
</organism>
<protein>
    <submittedName>
        <fullName evidence="2">Uncharacterized protein</fullName>
    </submittedName>
</protein>
<keyword evidence="1" id="KW-0732">Signal</keyword>
<gene>
    <name evidence="2" type="ORF">C8035_v000927</name>
</gene>
<evidence type="ECO:0000256" key="1">
    <source>
        <dbReference type="SAM" id="SignalP"/>
    </source>
</evidence>
<dbReference type="Proteomes" id="UP000295083">
    <property type="component" value="Unassembled WGS sequence"/>
</dbReference>
<evidence type="ECO:0000313" key="3">
    <source>
        <dbReference type="Proteomes" id="UP000295083"/>
    </source>
</evidence>
<dbReference type="AlphaFoldDB" id="A0A4R8Q5H7"/>
<comment type="caution">
    <text evidence="2">The sequence shown here is derived from an EMBL/GenBank/DDBJ whole genome shotgun (WGS) entry which is preliminary data.</text>
</comment>
<proteinExistence type="predicted"/>
<reference evidence="2 3" key="1">
    <citation type="submission" date="2018-11" db="EMBL/GenBank/DDBJ databases">
        <title>Genome sequence and assembly of Colletotrichum spinosum.</title>
        <authorList>
            <person name="Gan P."/>
            <person name="Shirasu K."/>
        </authorList>
    </citation>
    <scope>NUCLEOTIDE SEQUENCE [LARGE SCALE GENOMIC DNA]</scope>
    <source>
        <strain evidence="2 3">CBS 515.97</strain>
    </source>
</reference>
<feature type="chain" id="PRO_5020404210" evidence="1">
    <location>
        <begin position="19"/>
        <end position="120"/>
    </location>
</feature>
<sequence>MKFSLLSLTLAAASGVLAAPSNQPGELVARGSCPRRVDCKCTAVFAQGANPVTYGSTVEAVISGQDSGLTTSDWRGSDGNGKASLCRVTVDRVCGSCAAWKSTTDKCGFYGRNSFNCSPA</sequence>
<dbReference type="EMBL" id="QAPG01000090">
    <property type="protein sequence ID" value="TDZ31946.1"/>
    <property type="molecule type" value="Genomic_DNA"/>
</dbReference>
<evidence type="ECO:0000313" key="2">
    <source>
        <dbReference type="EMBL" id="TDZ31946.1"/>
    </source>
</evidence>